<dbReference type="Gene3D" id="3.30.70.330">
    <property type="match status" value="1"/>
</dbReference>
<dbReference type="Pfam" id="PF13865">
    <property type="entry name" value="FoP_duplication"/>
    <property type="match status" value="1"/>
</dbReference>
<evidence type="ECO:0000256" key="2">
    <source>
        <dbReference type="PROSITE-ProRule" id="PRU00176"/>
    </source>
</evidence>
<dbReference type="InterPro" id="IPR025715">
    <property type="entry name" value="FoP_C"/>
</dbReference>
<evidence type="ECO:0000313" key="5">
    <source>
        <dbReference type="EMBL" id="KAK9771159.1"/>
    </source>
</evidence>
<name>A0ABR2XBP2_9PEZI</name>
<feature type="compositionally biased region" description="Basic residues" evidence="3">
    <location>
        <begin position="735"/>
        <end position="747"/>
    </location>
</feature>
<dbReference type="PROSITE" id="PS50102">
    <property type="entry name" value="RRM"/>
    <property type="match status" value="1"/>
</dbReference>
<evidence type="ECO:0000259" key="4">
    <source>
        <dbReference type="PROSITE" id="PS50102"/>
    </source>
</evidence>
<dbReference type="PANTHER" id="PTHR19965:SF82">
    <property type="entry name" value="THO COMPLEX SUBUNIT 4"/>
    <property type="match status" value="1"/>
</dbReference>
<feature type="region of interest" description="Disordered" evidence="3">
    <location>
        <begin position="684"/>
        <end position="822"/>
    </location>
</feature>
<dbReference type="Proteomes" id="UP001465668">
    <property type="component" value="Unassembled WGS sequence"/>
</dbReference>
<feature type="compositionally biased region" description="Gly residues" evidence="3">
    <location>
        <begin position="543"/>
        <end position="552"/>
    </location>
</feature>
<dbReference type="SMART" id="SM00360">
    <property type="entry name" value="RRM"/>
    <property type="match status" value="1"/>
</dbReference>
<feature type="region of interest" description="Disordered" evidence="3">
    <location>
        <begin position="529"/>
        <end position="611"/>
    </location>
</feature>
<dbReference type="InterPro" id="IPR012677">
    <property type="entry name" value="Nucleotide-bd_a/b_plait_sf"/>
</dbReference>
<feature type="compositionally biased region" description="Basic and acidic residues" evidence="3">
    <location>
        <begin position="748"/>
        <end position="784"/>
    </location>
</feature>
<keyword evidence="1 2" id="KW-0694">RNA-binding</keyword>
<dbReference type="InterPro" id="IPR035979">
    <property type="entry name" value="RBD_domain_sf"/>
</dbReference>
<gene>
    <name evidence="5" type="ORF">SCAR479_12156</name>
</gene>
<feature type="compositionally biased region" description="Polar residues" evidence="3">
    <location>
        <begin position="799"/>
        <end position="811"/>
    </location>
</feature>
<dbReference type="Pfam" id="PF00076">
    <property type="entry name" value="RRM_1"/>
    <property type="match status" value="1"/>
</dbReference>
<comment type="caution">
    <text evidence="5">The sequence shown here is derived from an EMBL/GenBank/DDBJ whole genome shotgun (WGS) entry which is preliminary data.</text>
</comment>
<dbReference type="SUPFAM" id="SSF54928">
    <property type="entry name" value="RNA-binding domain, RBD"/>
    <property type="match status" value="1"/>
</dbReference>
<organism evidence="5 6">
    <name type="scientific">Seiridium cardinale</name>
    <dbReference type="NCBI Taxonomy" id="138064"/>
    <lineage>
        <taxon>Eukaryota</taxon>
        <taxon>Fungi</taxon>
        <taxon>Dikarya</taxon>
        <taxon>Ascomycota</taxon>
        <taxon>Pezizomycotina</taxon>
        <taxon>Sordariomycetes</taxon>
        <taxon>Xylariomycetidae</taxon>
        <taxon>Amphisphaeriales</taxon>
        <taxon>Sporocadaceae</taxon>
        <taxon>Seiridium</taxon>
    </lineage>
</organism>
<feature type="domain" description="RRM" evidence="4">
    <location>
        <begin position="610"/>
        <end position="687"/>
    </location>
</feature>
<dbReference type="InterPro" id="IPR000504">
    <property type="entry name" value="RRM_dom"/>
</dbReference>
<evidence type="ECO:0000313" key="6">
    <source>
        <dbReference type="Proteomes" id="UP001465668"/>
    </source>
</evidence>
<feature type="compositionally biased region" description="Basic and acidic residues" evidence="3">
    <location>
        <begin position="553"/>
        <end position="587"/>
    </location>
</feature>
<protein>
    <recommendedName>
        <fullName evidence="4">RRM domain-containing protein</fullName>
    </recommendedName>
</protein>
<proteinExistence type="predicted"/>
<reference evidence="5 6" key="1">
    <citation type="submission" date="2024-02" db="EMBL/GenBank/DDBJ databases">
        <title>First draft genome assembly of two strains of Seiridium cardinale.</title>
        <authorList>
            <person name="Emiliani G."/>
            <person name="Scali E."/>
        </authorList>
    </citation>
    <scope>NUCLEOTIDE SEQUENCE [LARGE SCALE GENOMIC DNA]</scope>
    <source>
        <strain evidence="5 6">BM-138-000479</strain>
    </source>
</reference>
<dbReference type="CDD" id="cd12418">
    <property type="entry name" value="RRM_Aly_REF_like"/>
    <property type="match status" value="1"/>
</dbReference>
<sequence>MRPRFLGSLRSFRCYSQISESQAERWGCFSVAVRGKKGYQALVIDQLRQYVKAQQDAQQWAADSEVSSNSLVVLASKDLAPWLEDGQFMSDFLGSLQMSSNATGKATVDVLSGVTDGLRPDLVYGQPRSGLSVLYGTQNMLPRLWEQEDADASRNADRAASVSLSMAFAGNPFNSSITLPLANTVFQNGRRSTLFATRYETDSSGRAEATLIQDKTHQDIEFVTKTEPTFNLRIPLVPLTPPRKIVAGLGNIVRQVEIDGVATPASKELEVLIPQLLKMRKVQGPVGVWAVVIPPHVMESDAFSGLVPFSSHVKSAKMTEKRLVRRNKDIFRKLNHYGFRIHKILSGGGGWGAKQGLLSLDPETSYTRPDQDNLDDFIKAFKTRNSGDPSQGIVTPGSYILFCAQPELPELPELPEPGRSFQLNRGWYLGVTEKKEELLPEGILEKEVENDAKVIPKVIPHLFTAMSSEAQPHHMVPCRGPTIHWSSDVLEVLACISRVRGSDRIPFYSYTDTANTLNKMDRSLDEIVAENQHKRGGPRRRGGNGGGRGGGSRTRERDPYPRDGSTRDESRNMDSEWVHDKFEDSHSHNRSRNSRRRSPGPSSREDARGAKIKVENLHYDLSQTDLEGLFGRIGPLVKIELIYDRAGRSEGLAYVTYEEYQDAKEAIREFDGANAKGQPIRLTIMPSGPRRNPFDTAELPGRSLADRITVPSGRSRSYSPGIDRNIDRYVPAGGRRSRSPIPRRRGGGRGDGRRPGQRREGGGRDAREAGERKGREGRPKKTQEELDAEMADYFGPGGTTNDAPAAQSTEVQAGGDDVDMIE</sequence>
<evidence type="ECO:0000256" key="1">
    <source>
        <dbReference type="ARBA" id="ARBA00022884"/>
    </source>
</evidence>
<feature type="compositionally biased region" description="Basic residues" evidence="3">
    <location>
        <begin position="588"/>
        <end position="598"/>
    </location>
</feature>
<dbReference type="SMART" id="SM01218">
    <property type="entry name" value="FoP_duplication"/>
    <property type="match status" value="1"/>
</dbReference>
<evidence type="ECO:0000256" key="3">
    <source>
        <dbReference type="SAM" id="MobiDB-lite"/>
    </source>
</evidence>
<dbReference type="PANTHER" id="PTHR19965">
    <property type="entry name" value="RNA AND EXPORT FACTOR BINDING PROTEIN"/>
    <property type="match status" value="1"/>
</dbReference>
<dbReference type="InterPro" id="IPR051229">
    <property type="entry name" value="ALYREF_mRNA_export"/>
</dbReference>
<keyword evidence="6" id="KW-1185">Reference proteome</keyword>
<accession>A0ABR2XBP2</accession>
<dbReference type="EMBL" id="JARVKM010000079">
    <property type="protein sequence ID" value="KAK9771159.1"/>
    <property type="molecule type" value="Genomic_DNA"/>
</dbReference>